<reference evidence="16 17" key="1">
    <citation type="submission" date="2015-01" db="EMBL/GenBank/DDBJ databases">
        <title>The Genome Sequence of Cryptococcus gattii Ram5.</title>
        <authorList>
            <consortium name="The Broad Institute Genomics Platform"/>
            <person name="Cuomo C."/>
            <person name="Litvintseva A."/>
            <person name="Chen Y."/>
            <person name="Heitman J."/>
            <person name="Sun S."/>
            <person name="Springer D."/>
            <person name="Dromer F."/>
            <person name="Young S."/>
            <person name="Zeng Q."/>
            <person name="Gargeya S."/>
            <person name="Abouelleil A."/>
            <person name="Alvarado L."/>
            <person name="Chapman S.B."/>
            <person name="Gainer-Dewar J."/>
            <person name="Goldberg J."/>
            <person name="Griggs A."/>
            <person name="Gujja S."/>
            <person name="Hansen M."/>
            <person name="Howarth C."/>
            <person name="Imamovic A."/>
            <person name="Larimer J."/>
            <person name="Murphy C."/>
            <person name="Naylor J."/>
            <person name="Pearson M."/>
            <person name="Priest M."/>
            <person name="Roberts A."/>
            <person name="Saif S."/>
            <person name="Shea T."/>
            <person name="Sykes S."/>
            <person name="Wortman J."/>
            <person name="Nusbaum C."/>
            <person name="Birren B."/>
        </authorList>
    </citation>
    <scope>NUCLEOTIDE SEQUENCE [LARGE SCALE GENOMIC DNA]</scope>
    <source>
        <strain evidence="16 17">Ram5</strain>
    </source>
</reference>
<comment type="subcellular location">
    <subcellularLocation>
        <location evidence="1">Cell membrane</location>
        <topology evidence="1">Multi-pass membrane protein</topology>
    </subcellularLocation>
</comment>
<evidence type="ECO:0000256" key="6">
    <source>
        <dbReference type="ARBA" id="ARBA00022692"/>
    </source>
</evidence>
<dbReference type="GO" id="GO:0015677">
    <property type="term" value="P:copper ion import"/>
    <property type="evidence" value="ECO:0007669"/>
    <property type="project" value="TreeGrafter"/>
</dbReference>
<dbReference type="InterPro" id="IPR017927">
    <property type="entry name" value="FAD-bd_FR_type"/>
</dbReference>
<dbReference type="PANTHER" id="PTHR32361">
    <property type="entry name" value="FERRIC/CUPRIC REDUCTASE TRANSMEMBRANE COMPONENT"/>
    <property type="match status" value="1"/>
</dbReference>
<sequence>MFHAIIFHLEMPRTNPCPHKGLPPKQLKAPIHSLTTTTLYLMALVRLYLHEWGNHQSSLLIGCLPCILDFGALRYKAMHWASTTAIGCLILIGLLAIFNWSRRYFRYRPRKLTAALRGLGYPHLAFIDLSLGITIGLLTLFMSLFIWCFQMKPYYRPGVEWGNPPLGIRAGWIAQALVPFVFVMGSRINPLAWITRVEGSRWMIWHQYAARVLLFFSALHTFIILYAPYRQGGISWTRAYWTMYNKPSNFFNSKGLMVNGTFALAALSWIVFSSFAKIRNWNYEFFIIQHILSILAFIISLWPHVKVSIPDGLYYVYASIAVWGFSILVRFVWETAEFAGLGKWKGRATLQGFGGDEISGTGGMTRLLIETKRGSWEVGQYVYLRVPSVNPFQSHPFTIASPPPAKSDTGVPSPLTILVSTRSGITKRIARSALSNPSKSIPVIVQGPFGGFGEKLERFDRVLVICGGVGAAMGWPVFSKLVREGREVKMIWSVRRKGCLEWFHDDDGSFDRTNLILHLTGPNTNQTSAFPAPLEDKYISSENENSKPLELEATTSTPSDEEKLFDTISESGVNFGRCNISKVLREYAEELGAGERLAVLVCGPISMLADTANAVAKLQWDIVRGKNTLGEVWLHKERFGW</sequence>
<dbReference type="SFLD" id="SFLDS00052">
    <property type="entry name" value="Ferric_Reductase_Domain"/>
    <property type="match status" value="1"/>
</dbReference>
<comment type="similarity">
    <text evidence="2">Belongs to the ferric reductase (FRE) family.</text>
</comment>
<evidence type="ECO:0000259" key="15">
    <source>
        <dbReference type="PROSITE" id="PS51384"/>
    </source>
</evidence>
<accession>A0A0D0SX56</accession>
<evidence type="ECO:0000313" key="17">
    <source>
        <dbReference type="Proteomes" id="UP000053392"/>
    </source>
</evidence>
<dbReference type="GO" id="GO:0006826">
    <property type="term" value="P:iron ion transport"/>
    <property type="evidence" value="ECO:0007669"/>
    <property type="project" value="TreeGrafter"/>
</dbReference>
<keyword evidence="10" id="KW-0406">Ion transport</keyword>
<comment type="catalytic activity">
    <reaction evidence="13">
        <text>2 a Fe(II)-siderophore + NADP(+) + H(+) = 2 a Fe(III)-siderophore + NADPH</text>
        <dbReference type="Rhea" id="RHEA:28795"/>
        <dbReference type="Rhea" id="RHEA-COMP:11342"/>
        <dbReference type="Rhea" id="RHEA-COMP:11344"/>
        <dbReference type="ChEBI" id="CHEBI:15378"/>
        <dbReference type="ChEBI" id="CHEBI:29033"/>
        <dbReference type="ChEBI" id="CHEBI:29034"/>
        <dbReference type="ChEBI" id="CHEBI:57783"/>
        <dbReference type="ChEBI" id="CHEBI:58349"/>
        <dbReference type="EC" id="1.16.1.9"/>
    </reaction>
</comment>
<evidence type="ECO:0000256" key="1">
    <source>
        <dbReference type="ARBA" id="ARBA00004651"/>
    </source>
</evidence>
<feature type="transmembrane region" description="Helical" evidence="14">
    <location>
        <begin position="79"/>
        <end position="100"/>
    </location>
</feature>
<keyword evidence="5" id="KW-1003">Cell membrane</keyword>
<evidence type="ECO:0000256" key="14">
    <source>
        <dbReference type="SAM" id="Phobius"/>
    </source>
</evidence>
<evidence type="ECO:0000313" key="16">
    <source>
        <dbReference type="EMBL" id="KIR37772.1"/>
    </source>
</evidence>
<dbReference type="CDD" id="cd06186">
    <property type="entry name" value="NOX_Duox_like_FAD_NADP"/>
    <property type="match status" value="1"/>
</dbReference>
<evidence type="ECO:0000256" key="4">
    <source>
        <dbReference type="ARBA" id="ARBA00022448"/>
    </source>
</evidence>
<evidence type="ECO:0000256" key="2">
    <source>
        <dbReference type="ARBA" id="ARBA00006278"/>
    </source>
</evidence>
<dbReference type="EMBL" id="KN847914">
    <property type="protein sequence ID" value="KIR37772.1"/>
    <property type="molecule type" value="Genomic_DNA"/>
</dbReference>
<keyword evidence="4" id="KW-0813">Transport</keyword>
<proteinExistence type="inferred from homology"/>
<feature type="transmembrane region" description="Helical" evidence="14">
    <location>
        <begin position="208"/>
        <end position="229"/>
    </location>
</feature>
<feature type="domain" description="FAD-binding FR-type" evidence="15">
    <location>
        <begin position="345"/>
        <end position="455"/>
    </location>
</feature>
<dbReference type="Pfam" id="PF01794">
    <property type="entry name" value="Ferric_reduct"/>
    <property type="match status" value="1"/>
</dbReference>
<keyword evidence="7" id="KW-0249">Electron transport</keyword>
<feature type="transmembrane region" description="Helical" evidence="14">
    <location>
        <begin position="314"/>
        <end position="333"/>
    </location>
</feature>
<dbReference type="HOGENOM" id="CLU_010365_7_2_1"/>
<feature type="transmembrane region" description="Helical" evidence="14">
    <location>
        <begin position="256"/>
        <end position="276"/>
    </location>
</feature>
<dbReference type="SFLD" id="SFLDG01168">
    <property type="entry name" value="Ferric_reductase_subgroup_(FRE"/>
    <property type="match status" value="1"/>
</dbReference>
<keyword evidence="9" id="KW-0560">Oxidoreductase</keyword>
<keyword evidence="11 14" id="KW-0472">Membrane</keyword>
<dbReference type="Gene3D" id="3.40.50.80">
    <property type="entry name" value="Nucleotide-binding domain of ferredoxin-NADP reductase (FNR) module"/>
    <property type="match status" value="1"/>
</dbReference>
<keyword evidence="6 14" id="KW-0812">Transmembrane</keyword>
<evidence type="ECO:0000256" key="3">
    <source>
        <dbReference type="ARBA" id="ARBA00012668"/>
    </source>
</evidence>
<keyword evidence="8 14" id="KW-1133">Transmembrane helix</keyword>
<dbReference type="GO" id="GO:0052851">
    <property type="term" value="F:ferric-chelate reductase (NADPH) activity"/>
    <property type="evidence" value="ECO:0007669"/>
    <property type="project" value="UniProtKB-EC"/>
</dbReference>
<dbReference type="InterPro" id="IPR013130">
    <property type="entry name" value="Fe3_Rdtase_TM_dom"/>
</dbReference>
<evidence type="ECO:0000256" key="5">
    <source>
        <dbReference type="ARBA" id="ARBA00022475"/>
    </source>
</evidence>
<dbReference type="GO" id="GO:0005886">
    <property type="term" value="C:plasma membrane"/>
    <property type="evidence" value="ECO:0007669"/>
    <property type="project" value="UniProtKB-SubCell"/>
</dbReference>
<evidence type="ECO:0000256" key="10">
    <source>
        <dbReference type="ARBA" id="ARBA00023065"/>
    </source>
</evidence>
<dbReference type="InterPro" id="IPR013112">
    <property type="entry name" value="FAD-bd_8"/>
</dbReference>
<dbReference type="PANTHER" id="PTHR32361:SF9">
    <property type="entry name" value="FERRIC REDUCTASE TRANSMEMBRANE COMPONENT 3-RELATED"/>
    <property type="match status" value="1"/>
</dbReference>
<dbReference type="InterPro" id="IPR051410">
    <property type="entry name" value="Ferric/Cupric_Reductase"/>
</dbReference>
<dbReference type="OrthoDB" id="17725at2759"/>
<dbReference type="SUPFAM" id="SSF52343">
    <property type="entry name" value="Ferredoxin reductase-like, C-terminal NADP-linked domain"/>
    <property type="match status" value="1"/>
</dbReference>
<keyword evidence="17" id="KW-1185">Reference proteome</keyword>
<gene>
    <name evidence="16" type="ORF">I313_06502</name>
</gene>
<dbReference type="PROSITE" id="PS51384">
    <property type="entry name" value="FAD_FR"/>
    <property type="match status" value="1"/>
</dbReference>
<evidence type="ECO:0000256" key="12">
    <source>
        <dbReference type="ARBA" id="ARBA00023180"/>
    </source>
</evidence>
<feature type="transmembrane region" description="Helical" evidence="14">
    <location>
        <begin position="121"/>
        <end position="146"/>
    </location>
</feature>
<feature type="transmembrane region" description="Helical" evidence="14">
    <location>
        <begin position="166"/>
        <end position="188"/>
    </location>
</feature>
<dbReference type="Proteomes" id="UP000053392">
    <property type="component" value="Unassembled WGS sequence"/>
</dbReference>
<evidence type="ECO:0000256" key="11">
    <source>
        <dbReference type="ARBA" id="ARBA00023136"/>
    </source>
</evidence>
<organism evidence="16 17">
    <name type="scientific">Cryptococcus deuterogattii Ram5</name>
    <dbReference type="NCBI Taxonomy" id="1296110"/>
    <lineage>
        <taxon>Eukaryota</taxon>
        <taxon>Fungi</taxon>
        <taxon>Dikarya</taxon>
        <taxon>Basidiomycota</taxon>
        <taxon>Agaricomycotina</taxon>
        <taxon>Tremellomycetes</taxon>
        <taxon>Tremellales</taxon>
        <taxon>Cryptococcaceae</taxon>
        <taxon>Cryptococcus</taxon>
        <taxon>Cryptococcus gattii species complex</taxon>
    </lineage>
</organism>
<evidence type="ECO:0000256" key="8">
    <source>
        <dbReference type="ARBA" id="ARBA00022989"/>
    </source>
</evidence>
<feature type="transmembrane region" description="Helical" evidence="14">
    <location>
        <begin position="283"/>
        <end position="302"/>
    </location>
</feature>
<keyword evidence="12" id="KW-0325">Glycoprotein</keyword>
<name>A0A0D0SX56_9TREE</name>
<dbReference type="GO" id="GO:0006879">
    <property type="term" value="P:intracellular iron ion homeostasis"/>
    <property type="evidence" value="ECO:0007669"/>
    <property type="project" value="TreeGrafter"/>
</dbReference>
<dbReference type="AlphaFoldDB" id="A0A0D0SX56"/>
<dbReference type="EC" id="1.16.1.9" evidence="3"/>
<evidence type="ECO:0000256" key="7">
    <source>
        <dbReference type="ARBA" id="ARBA00022982"/>
    </source>
</evidence>
<dbReference type="Pfam" id="PF08022">
    <property type="entry name" value="FAD_binding_8"/>
    <property type="match status" value="1"/>
</dbReference>
<dbReference type="Pfam" id="PF08030">
    <property type="entry name" value="NAD_binding_6"/>
    <property type="match status" value="1"/>
</dbReference>
<dbReference type="SUPFAM" id="SSF63380">
    <property type="entry name" value="Riboflavin synthase domain-like"/>
    <property type="match status" value="1"/>
</dbReference>
<evidence type="ECO:0000256" key="9">
    <source>
        <dbReference type="ARBA" id="ARBA00023002"/>
    </source>
</evidence>
<evidence type="ECO:0000256" key="13">
    <source>
        <dbReference type="ARBA" id="ARBA00048483"/>
    </source>
</evidence>
<dbReference type="InterPro" id="IPR013121">
    <property type="entry name" value="Fe_red_NAD-bd_6"/>
</dbReference>
<dbReference type="InterPro" id="IPR039261">
    <property type="entry name" value="FNR_nucleotide-bd"/>
</dbReference>
<dbReference type="InterPro" id="IPR017938">
    <property type="entry name" value="Riboflavin_synthase-like_b-brl"/>
</dbReference>
<protein>
    <recommendedName>
        <fullName evidence="3">ferric-chelate reductase (NADPH)</fullName>
        <ecNumber evidence="3">1.16.1.9</ecNumber>
    </recommendedName>
</protein>